<dbReference type="OrthoDB" id="9784774at2"/>
<dbReference type="EMBL" id="AE017308">
    <property type="protein sequence ID" value="AAT27575.1"/>
    <property type="molecule type" value="Genomic_DNA"/>
</dbReference>
<reference evidence="5 6" key="1">
    <citation type="journal article" date="2004" name="Genome Res.">
        <title>The complete genome and proteome of Mycoplasma mobile.</title>
        <authorList>
            <person name="Jaffe J.D."/>
            <person name="Stange-Thomann N."/>
            <person name="Smith C."/>
            <person name="DeCaprio D."/>
            <person name="Fisher S."/>
            <person name="Butler J."/>
            <person name="Calvo S."/>
            <person name="Elkins T."/>
            <person name="FitzGerald M.G."/>
            <person name="Hafez N."/>
            <person name="Kodira C.D."/>
            <person name="Major J."/>
            <person name="Wang S."/>
            <person name="Wilkinson J."/>
            <person name="Nicol R."/>
            <person name="Nusbaum C."/>
            <person name="Birren B."/>
            <person name="Berg H.C."/>
            <person name="Church G.M."/>
        </authorList>
    </citation>
    <scope>NUCLEOTIDE SEQUENCE [LARGE SCALE GENOMIC DNA]</scope>
    <source>
        <strain evidence="6">ATCC 43663 / 163K / NCTC 11711</strain>
    </source>
</reference>
<dbReference type="GO" id="GO:0016787">
    <property type="term" value="F:hydrolase activity"/>
    <property type="evidence" value="ECO:0007669"/>
    <property type="project" value="UniProtKB-KW"/>
</dbReference>
<dbReference type="eggNOG" id="COG0537">
    <property type="taxonomic scope" value="Bacteria"/>
</dbReference>
<feature type="domain" description="HIT" evidence="4">
    <location>
        <begin position="7"/>
        <end position="118"/>
    </location>
</feature>
<name>Q6KIK1_MYCM1</name>
<dbReference type="RefSeq" id="WP_011264609.1">
    <property type="nucleotide sequence ID" value="NC_006908.1"/>
</dbReference>
<evidence type="ECO:0000256" key="1">
    <source>
        <dbReference type="PIRSR" id="PIRSR601310-1"/>
    </source>
</evidence>
<dbReference type="PANTHER" id="PTHR23089">
    <property type="entry name" value="HISTIDINE TRIAD HIT PROTEIN"/>
    <property type="match status" value="1"/>
</dbReference>
<dbReference type="PRINTS" id="PR00332">
    <property type="entry name" value="HISTRIAD"/>
</dbReference>
<protein>
    <submittedName>
        <fullName evidence="5">HIT-family hydrolase protein</fullName>
    </submittedName>
</protein>
<dbReference type="InterPro" id="IPR054919">
    <property type="entry name" value="M_plasma_HinT"/>
</dbReference>
<evidence type="ECO:0000259" key="4">
    <source>
        <dbReference type="PROSITE" id="PS51084"/>
    </source>
</evidence>
<dbReference type="InterPro" id="IPR001310">
    <property type="entry name" value="Histidine_triad_HIT"/>
</dbReference>
<dbReference type="SUPFAM" id="SSF54197">
    <property type="entry name" value="HIT-like"/>
    <property type="match status" value="1"/>
</dbReference>
<evidence type="ECO:0000256" key="3">
    <source>
        <dbReference type="PROSITE-ProRule" id="PRU00464"/>
    </source>
</evidence>
<dbReference type="Gene3D" id="3.30.428.10">
    <property type="entry name" value="HIT-like"/>
    <property type="match status" value="1"/>
</dbReference>
<dbReference type="NCBIfam" id="NF045834">
    <property type="entry name" value="M_plasma_HinT"/>
    <property type="match status" value="1"/>
</dbReference>
<evidence type="ECO:0000313" key="6">
    <source>
        <dbReference type="Proteomes" id="UP000009072"/>
    </source>
</evidence>
<accession>Q6KIK1</accession>
<dbReference type="STRING" id="267748.MMOB0890"/>
<proteinExistence type="predicted"/>
<sequence length="122" mass="14150">MLQQETIFQKIINKEVPAKIIYEDSKTIAFLDIKPISKGHFLVVPKNFSRNLISIDDEDLINLMMVANKLAKKFMKENKASGYQLHVNNESDARQVVFHTHVHIIFSYPNELLSDQEHHFNG</sequence>
<dbReference type="HOGENOM" id="CLU_056776_3_2_14"/>
<dbReference type="AlphaFoldDB" id="Q6KIK1"/>
<dbReference type="Proteomes" id="UP000009072">
    <property type="component" value="Chromosome"/>
</dbReference>
<evidence type="ECO:0000313" key="5">
    <source>
        <dbReference type="EMBL" id="AAT27575.1"/>
    </source>
</evidence>
<dbReference type="PROSITE" id="PS51084">
    <property type="entry name" value="HIT_2"/>
    <property type="match status" value="1"/>
</dbReference>
<gene>
    <name evidence="5" type="ordered locus">MMOB0890</name>
</gene>
<feature type="active site" description="Tele-AMP-histidine intermediate" evidence="1">
    <location>
        <position position="101"/>
    </location>
</feature>
<feature type="short sequence motif" description="Histidine triad motif" evidence="2 3">
    <location>
        <begin position="99"/>
        <end position="103"/>
    </location>
</feature>
<organism evidence="5 6">
    <name type="scientific">Mycoplasma mobile (strain ATCC 43663 / 163K / NCTC 11711)</name>
    <name type="common">Mesomycoplasma mobile</name>
    <dbReference type="NCBI Taxonomy" id="267748"/>
    <lineage>
        <taxon>Bacteria</taxon>
        <taxon>Bacillati</taxon>
        <taxon>Mycoplasmatota</taxon>
        <taxon>Mycoplasmoidales</taxon>
        <taxon>Metamycoplasmataceae</taxon>
        <taxon>Mesomycoplasma</taxon>
    </lineage>
</organism>
<dbReference type="Pfam" id="PF01230">
    <property type="entry name" value="HIT"/>
    <property type="match status" value="1"/>
</dbReference>
<keyword evidence="5" id="KW-0378">Hydrolase</keyword>
<evidence type="ECO:0000256" key="2">
    <source>
        <dbReference type="PIRSR" id="PIRSR601310-3"/>
    </source>
</evidence>
<dbReference type="InterPro" id="IPR011146">
    <property type="entry name" value="HIT-like"/>
</dbReference>
<dbReference type="KEGG" id="mmo:MMOB0890"/>
<keyword evidence="6" id="KW-1185">Reference proteome</keyword>
<dbReference type="InterPro" id="IPR036265">
    <property type="entry name" value="HIT-like_sf"/>
</dbReference>